<dbReference type="OrthoDB" id="1080386at2"/>
<feature type="compositionally biased region" description="Polar residues" evidence="2">
    <location>
        <begin position="229"/>
        <end position="245"/>
    </location>
</feature>
<evidence type="ECO:0000256" key="1">
    <source>
        <dbReference type="SAM" id="Coils"/>
    </source>
</evidence>
<feature type="compositionally biased region" description="Polar residues" evidence="2">
    <location>
        <begin position="254"/>
        <end position="270"/>
    </location>
</feature>
<proteinExistence type="predicted"/>
<feature type="coiled-coil region" evidence="1">
    <location>
        <begin position="111"/>
        <end position="162"/>
    </location>
</feature>
<feature type="domain" description="DUF4369" evidence="4">
    <location>
        <begin position="21"/>
        <end position="111"/>
    </location>
</feature>
<keyword evidence="1" id="KW-0175">Coiled coil</keyword>
<keyword evidence="6" id="KW-1185">Reference proteome</keyword>
<evidence type="ECO:0000256" key="3">
    <source>
        <dbReference type="SAM" id="SignalP"/>
    </source>
</evidence>
<dbReference type="AlphaFoldDB" id="E0NPM6"/>
<dbReference type="HOGENOM" id="CLU_091342_0_0_10"/>
<dbReference type="STRING" id="862515.HMPREF0658_0127"/>
<comment type="caution">
    <text evidence="5">The sequence shown here is derived from an EMBL/GenBank/DDBJ whole genome shotgun (WGS) entry which is preliminary data.</text>
</comment>
<organism evidence="5 6">
    <name type="scientific">Hoylesella marshii DSM 16973 = JCM 13450</name>
    <dbReference type="NCBI Taxonomy" id="862515"/>
    <lineage>
        <taxon>Bacteria</taxon>
        <taxon>Pseudomonadati</taxon>
        <taxon>Bacteroidota</taxon>
        <taxon>Bacteroidia</taxon>
        <taxon>Bacteroidales</taxon>
        <taxon>Prevotellaceae</taxon>
        <taxon>Hoylesella</taxon>
    </lineage>
</organism>
<evidence type="ECO:0000313" key="5">
    <source>
        <dbReference type="EMBL" id="EFM02985.1"/>
    </source>
</evidence>
<feature type="chain" id="PRO_5003138144" description="DUF4369 domain-containing protein" evidence="3">
    <location>
        <begin position="21"/>
        <end position="270"/>
    </location>
</feature>
<dbReference type="EMBL" id="AEEI01000004">
    <property type="protein sequence ID" value="EFM02985.1"/>
    <property type="molecule type" value="Genomic_DNA"/>
</dbReference>
<feature type="signal peptide" evidence="3">
    <location>
        <begin position="1"/>
        <end position="20"/>
    </location>
</feature>
<evidence type="ECO:0000259" key="4">
    <source>
        <dbReference type="Pfam" id="PF14289"/>
    </source>
</evidence>
<feature type="region of interest" description="Disordered" evidence="2">
    <location>
        <begin position="229"/>
        <end position="270"/>
    </location>
</feature>
<name>E0NPM6_9BACT</name>
<dbReference type="eggNOG" id="COG0526">
    <property type="taxonomic scope" value="Bacteria"/>
</dbReference>
<protein>
    <recommendedName>
        <fullName evidence="4">DUF4369 domain-containing protein</fullName>
    </recommendedName>
</protein>
<gene>
    <name evidence="5" type="ORF">HMPREF0658_0127</name>
</gene>
<dbReference type="Proteomes" id="UP000004394">
    <property type="component" value="Unassembled WGS sequence"/>
</dbReference>
<dbReference type="BioCyc" id="PMAR862515-HMP:GMOO-132-MONOMER"/>
<dbReference type="PROSITE" id="PS51257">
    <property type="entry name" value="PROKAR_LIPOPROTEIN"/>
    <property type="match status" value="1"/>
</dbReference>
<dbReference type="RefSeq" id="WP_006947805.1">
    <property type="nucleotide sequence ID" value="NZ_BAJI01000007.1"/>
</dbReference>
<accession>E0NPM6</accession>
<evidence type="ECO:0000256" key="2">
    <source>
        <dbReference type="SAM" id="MobiDB-lite"/>
    </source>
</evidence>
<sequence length="270" mass="30041">MNKLLSAFLFVALLCSCADSYDIKGSSNVSNLDGRKLYLKVIKDGELKNIDSCDVVHGQFSFSGTLDSVRMAGLYMDNESVLPVVLERGCINIKIDDTHRSCIGTPLNDKLSKFLDSYNRLESQVNELSHKQSRAIMNGDDLDDINSKLEQEAQQIAIQEDRLVTSFITENFDNVLGPGVFMMVTSGFRFPELTPWIEDIMSKATDTFKRDPYVKEYIEAAQRNQNIMNGLENPTESDAQMLPSQPTAPPTPNELAQPSQAGRQGQADSD</sequence>
<dbReference type="Pfam" id="PF14289">
    <property type="entry name" value="DUF4369"/>
    <property type="match status" value="1"/>
</dbReference>
<dbReference type="InterPro" id="IPR025380">
    <property type="entry name" value="DUF4369"/>
</dbReference>
<keyword evidence="3" id="KW-0732">Signal</keyword>
<reference evidence="5" key="1">
    <citation type="submission" date="2010-07" db="EMBL/GenBank/DDBJ databases">
        <authorList>
            <person name="Muzny D."/>
            <person name="Qin X."/>
            <person name="Deng J."/>
            <person name="Jiang H."/>
            <person name="Liu Y."/>
            <person name="Qu J."/>
            <person name="Song X.-Z."/>
            <person name="Zhang L."/>
            <person name="Thornton R."/>
            <person name="Coyle M."/>
            <person name="Francisco L."/>
            <person name="Jackson L."/>
            <person name="Javaid M."/>
            <person name="Korchina V."/>
            <person name="Kovar C."/>
            <person name="Mata R."/>
            <person name="Mathew T."/>
            <person name="Ngo R."/>
            <person name="Nguyen L."/>
            <person name="Nguyen N."/>
            <person name="Okwuonu G."/>
            <person name="Ongeri F."/>
            <person name="Pham C."/>
            <person name="Simmons D."/>
            <person name="Wilczek-Boney K."/>
            <person name="Hale W."/>
            <person name="Jakkamsetti A."/>
            <person name="Pham P."/>
            <person name="Ruth R."/>
            <person name="San Lucas F."/>
            <person name="Warren J."/>
            <person name="Zhang J."/>
            <person name="Zhao Z."/>
            <person name="Zhou C."/>
            <person name="Zhu D."/>
            <person name="Lee S."/>
            <person name="Bess C."/>
            <person name="Blankenburg K."/>
            <person name="Forbes L."/>
            <person name="Fu Q."/>
            <person name="Gubbala S."/>
            <person name="Hirani K."/>
            <person name="Jayaseelan J.C."/>
            <person name="Lara F."/>
            <person name="Munidasa M."/>
            <person name="Palculict T."/>
            <person name="Patil S."/>
            <person name="Pu L.-L."/>
            <person name="Saada N."/>
            <person name="Tang L."/>
            <person name="Weissenberger G."/>
            <person name="Zhu Y."/>
            <person name="Hemphill L."/>
            <person name="Shang Y."/>
            <person name="Youmans B."/>
            <person name="Ayvaz T."/>
            <person name="Ross M."/>
            <person name="Santibanez J."/>
            <person name="Aqrawi P."/>
            <person name="Gross S."/>
            <person name="Joshi V."/>
            <person name="Fowler G."/>
            <person name="Nazareth L."/>
            <person name="Reid J."/>
            <person name="Worley K."/>
            <person name="Petrosino J."/>
            <person name="Highlander S."/>
            <person name="Gibbs R."/>
        </authorList>
    </citation>
    <scope>NUCLEOTIDE SEQUENCE [LARGE SCALE GENOMIC DNA]</scope>
    <source>
        <strain evidence="5">DSM 16973</strain>
    </source>
</reference>
<evidence type="ECO:0000313" key="6">
    <source>
        <dbReference type="Proteomes" id="UP000004394"/>
    </source>
</evidence>